<proteinExistence type="evidence at transcript level"/>
<dbReference type="AlphaFoldDB" id="C0HIU2"/>
<evidence type="ECO:0000256" key="1">
    <source>
        <dbReference type="SAM" id="MobiDB-lite"/>
    </source>
</evidence>
<evidence type="ECO:0000313" key="2">
    <source>
        <dbReference type="EMBL" id="ACN26945.1"/>
    </source>
</evidence>
<reference evidence="2" key="1">
    <citation type="journal article" date="2009" name="PLoS Genet.">
        <title>Sequencing, mapping, and analysis of 27,455 maize full-length cDNAs.</title>
        <authorList>
            <person name="Soderlund C."/>
            <person name="Descour A."/>
            <person name="Kudrna D."/>
            <person name="Bomhoff M."/>
            <person name="Boyd L."/>
            <person name="Currie J."/>
            <person name="Angelova A."/>
            <person name="Collura K."/>
            <person name="Wissotski M."/>
            <person name="Ashley E."/>
            <person name="Morrow D."/>
            <person name="Fernandes J."/>
            <person name="Walbot V."/>
            <person name="Yu Y."/>
        </authorList>
    </citation>
    <scope>NUCLEOTIDE SEQUENCE</scope>
    <source>
        <strain evidence="2">B73</strain>
    </source>
</reference>
<sequence length="144" mass="16101">MSIYSTHINAMQCKCTARTSHPQQTRFHPGAVPSSRQKTAPPPLRSLHVRLRRVAERRRAGPVREAPHGRRLPMPPKRALRLEAAVHAAPPVHAARVRHPLGLHRLEEVGGARHVLEVLQRLQDLHHLAHQGPRLGVPAQAHAR</sequence>
<name>C0HIU2_MAIZE</name>
<protein>
    <submittedName>
        <fullName evidence="2">Uncharacterized protein</fullName>
    </submittedName>
</protein>
<reference evidence="2" key="2">
    <citation type="submission" date="2012-06" db="EMBL/GenBank/DDBJ databases">
        <authorList>
            <person name="Yu Y."/>
            <person name="Currie J."/>
            <person name="Lomeli R."/>
            <person name="Angelova A."/>
            <person name="Collura K."/>
            <person name="Wissotski M."/>
            <person name="Campos D."/>
            <person name="Kudrna D."/>
            <person name="Golser W."/>
            <person name="Ashely E."/>
            <person name="Descour A."/>
            <person name="Fernandes J."/>
            <person name="Soderlund C."/>
            <person name="Walbot V."/>
        </authorList>
    </citation>
    <scope>NUCLEOTIDE SEQUENCE</scope>
    <source>
        <strain evidence="2">B73</strain>
    </source>
</reference>
<accession>C0HIU2</accession>
<feature type="region of interest" description="Disordered" evidence="1">
    <location>
        <begin position="56"/>
        <end position="75"/>
    </location>
</feature>
<dbReference type="EMBL" id="BT062248">
    <property type="protein sequence ID" value="ACN26945.1"/>
    <property type="molecule type" value="mRNA"/>
</dbReference>
<feature type="region of interest" description="Disordered" evidence="1">
    <location>
        <begin position="20"/>
        <end position="42"/>
    </location>
</feature>
<organism evidence="2">
    <name type="scientific">Zea mays</name>
    <name type="common">Maize</name>
    <dbReference type="NCBI Taxonomy" id="4577"/>
    <lineage>
        <taxon>Eukaryota</taxon>
        <taxon>Viridiplantae</taxon>
        <taxon>Streptophyta</taxon>
        <taxon>Embryophyta</taxon>
        <taxon>Tracheophyta</taxon>
        <taxon>Spermatophyta</taxon>
        <taxon>Magnoliopsida</taxon>
        <taxon>Liliopsida</taxon>
        <taxon>Poales</taxon>
        <taxon>Poaceae</taxon>
        <taxon>PACMAD clade</taxon>
        <taxon>Panicoideae</taxon>
        <taxon>Andropogonodae</taxon>
        <taxon>Andropogoneae</taxon>
        <taxon>Tripsacinae</taxon>
        <taxon>Zea</taxon>
    </lineage>
</organism>